<organism evidence="6">
    <name type="scientific">Daucus carota subsp. sativus</name>
    <name type="common">Carrot</name>
    <dbReference type="NCBI Taxonomy" id="79200"/>
    <lineage>
        <taxon>Eukaryota</taxon>
        <taxon>Viridiplantae</taxon>
        <taxon>Streptophyta</taxon>
        <taxon>Embryophyta</taxon>
        <taxon>Tracheophyta</taxon>
        <taxon>Spermatophyta</taxon>
        <taxon>Magnoliopsida</taxon>
        <taxon>eudicotyledons</taxon>
        <taxon>Gunneridae</taxon>
        <taxon>Pentapetalae</taxon>
        <taxon>asterids</taxon>
        <taxon>campanulids</taxon>
        <taxon>Apiales</taxon>
        <taxon>Apiaceae</taxon>
        <taxon>Apioideae</taxon>
        <taxon>Scandiceae</taxon>
        <taxon>Daucinae</taxon>
        <taxon>Daucus</taxon>
        <taxon>Daucus sect. Daucus</taxon>
    </lineage>
</organism>
<gene>
    <name evidence="6" type="ORF">DCAR_024725</name>
</gene>
<comment type="subcellular location">
    <subcellularLocation>
        <location evidence="1">Nucleus</location>
    </subcellularLocation>
</comment>
<feature type="compositionally biased region" description="Polar residues" evidence="4">
    <location>
        <begin position="529"/>
        <end position="546"/>
    </location>
</feature>
<evidence type="ECO:0000259" key="5">
    <source>
        <dbReference type="PROSITE" id="PS51514"/>
    </source>
</evidence>
<dbReference type="Pfam" id="PF13713">
    <property type="entry name" value="BRX_N"/>
    <property type="match status" value="1"/>
</dbReference>
<dbReference type="Pfam" id="PF08381">
    <property type="entry name" value="BRX"/>
    <property type="match status" value="2"/>
</dbReference>
<feature type="domain" description="BRX" evidence="5">
    <location>
        <begin position="330"/>
        <end position="385"/>
    </location>
</feature>
<evidence type="ECO:0000256" key="1">
    <source>
        <dbReference type="ARBA" id="ARBA00004123"/>
    </source>
</evidence>
<dbReference type="EMBL" id="LNRQ01000007">
    <property type="protein sequence ID" value="KZM87609.1"/>
    <property type="molecule type" value="Genomic_DNA"/>
</dbReference>
<feature type="region of interest" description="Disordered" evidence="4">
    <location>
        <begin position="485"/>
        <end position="546"/>
    </location>
</feature>
<dbReference type="InterPro" id="IPR044532">
    <property type="entry name" value="BRX-like"/>
</dbReference>
<dbReference type="STRING" id="79200.A0A161Y5Q7"/>
<dbReference type="PANTHER" id="PTHR46058">
    <property type="entry name" value="PROTEIN BREVIS RADIX-LIKE 1"/>
    <property type="match status" value="1"/>
</dbReference>
<feature type="compositionally biased region" description="Basic and acidic residues" evidence="4">
    <location>
        <begin position="15"/>
        <end position="32"/>
    </location>
</feature>
<feature type="region of interest" description="Disordered" evidence="4">
    <location>
        <begin position="217"/>
        <end position="313"/>
    </location>
</feature>
<protein>
    <recommendedName>
        <fullName evidence="5">BRX domain-containing protein</fullName>
    </recommendedName>
</protein>
<evidence type="ECO:0000313" key="6">
    <source>
        <dbReference type="EMBL" id="KZM87609.1"/>
    </source>
</evidence>
<dbReference type="InterPro" id="IPR013591">
    <property type="entry name" value="Brevis_radix_dom"/>
</dbReference>
<comment type="caution">
    <text evidence="6">The sequence shown here is derived from an EMBL/GenBank/DDBJ whole genome shotgun (WGS) entry which is preliminary data.</text>
</comment>
<sequence>MLPCMPRSKQPTTTPHDEGEHSPDDHHIKFSDRIPPLHPNTKLQQSTRTITSQIKDMALKASGAYRNCAPCTGPMTQPQRQKSFSESDSGSDKFRWSYRRTGSSNSGKVWGKEMEARLKGISSGEATPASTLFSASGRRVEPVVLVEENEPKEWVAQVEPGVLITFVSLPPAGNHLKRIRFSREIFNKWQAQKWWVENYDKVMELYNVQRLNKQAFPLPSPPRSEDDQSLKIESLQGSPVTPPLNKERLPRTLYRPMGMGYSSSDSFEQHPMHSRHNNDSCGLTATPKLSSISGTKTDTSSMDASIRTSSSRDADCSGDLSISNASDLETEWVEQDEPGVYITIRALAGGARELRRPRKVWGDACKTLVGGKPIQDTQAVFMITFNSGFEQVKLGAFVKLFFLGYTTLVSYSESCEDEFRILYSLWIYMGLSGIPYLSILDLYMREDLRFVTVSKYLKKKGRKRRGSGSALDDFLHDRLAKMQQRGDTTSGVNQKAGHDLQEKTGTPLLSLHNNSFIKTPSDRNDLQKTTRPPLSSLGSNSLFNKASDYNDTNKTFKRPFHHNAVPSQNHVESTADVDFQDLNDKENTPVSTAQQKPGSSRKCRGPSIQTILDGKSCGLSASTNLQSDVKKRGRGPGVNKLFNSLHEEIGSSGVIKQGSATPKSALTFQGCASDGPKSTPELYRSHTFQNTVGHAQTSTISSCVVEKIDRDDCRRDFRPHSGASTSGAKDLLGEFDDALEQSDFIEDVYMQGTVVQPCISV</sequence>
<dbReference type="AlphaFoldDB" id="A0A161Y5Q7"/>
<feature type="compositionally biased region" description="Polar residues" evidence="4">
    <location>
        <begin position="279"/>
        <end position="309"/>
    </location>
</feature>
<feature type="region of interest" description="Disordered" evidence="4">
    <location>
        <begin position="72"/>
        <end position="98"/>
    </location>
</feature>
<evidence type="ECO:0000256" key="4">
    <source>
        <dbReference type="SAM" id="MobiDB-lite"/>
    </source>
</evidence>
<reference evidence="6" key="1">
    <citation type="journal article" date="2016" name="Nat. Genet.">
        <title>A high-quality carrot genome assembly provides new insights into carotenoid accumulation and asterid genome evolution.</title>
        <authorList>
            <person name="Iorizzo M."/>
            <person name="Ellison S."/>
            <person name="Senalik D."/>
            <person name="Zeng P."/>
            <person name="Satapoomin P."/>
            <person name="Huang J."/>
            <person name="Bowman M."/>
            <person name="Iovene M."/>
            <person name="Sanseverino W."/>
            <person name="Cavagnaro P."/>
            <person name="Yildiz M."/>
            <person name="Macko-Podgorni A."/>
            <person name="Moranska E."/>
            <person name="Grzebelus E."/>
            <person name="Grzebelus D."/>
            <person name="Ashrafi H."/>
            <person name="Zheng Z."/>
            <person name="Cheng S."/>
            <person name="Spooner D."/>
            <person name="Van Deynze A."/>
            <person name="Simon P."/>
        </authorList>
    </citation>
    <scope>NUCLEOTIDE SEQUENCE [LARGE SCALE GENOMIC DNA]</scope>
    <source>
        <tissue evidence="6">Leaf</tissue>
    </source>
</reference>
<feature type="compositionally biased region" description="Polar residues" evidence="4">
    <location>
        <begin position="74"/>
        <end position="88"/>
    </location>
</feature>
<feature type="region of interest" description="Disordered" evidence="4">
    <location>
        <begin position="1"/>
        <end position="49"/>
    </location>
</feature>
<proteinExistence type="inferred from homology"/>
<accession>A0A161Y5Q7</accession>
<feature type="domain" description="BRX" evidence="5">
    <location>
        <begin position="152"/>
        <end position="207"/>
    </location>
</feature>
<dbReference type="GO" id="GO:0005634">
    <property type="term" value="C:nucleus"/>
    <property type="evidence" value="ECO:0007669"/>
    <property type="project" value="UniProtKB-SubCell"/>
</dbReference>
<name>A0A161Y5Q7_DAUCS</name>
<comment type="similarity">
    <text evidence="2">Belongs to the BRX family.</text>
</comment>
<evidence type="ECO:0000256" key="2">
    <source>
        <dbReference type="ARBA" id="ARBA00009057"/>
    </source>
</evidence>
<feature type="compositionally biased region" description="Polar residues" evidence="4">
    <location>
        <begin position="588"/>
        <end position="598"/>
    </location>
</feature>
<keyword evidence="3" id="KW-0539">Nucleus</keyword>
<dbReference type="PROSITE" id="PS51514">
    <property type="entry name" value="BRX"/>
    <property type="match status" value="2"/>
</dbReference>
<dbReference type="Gramene" id="KZM87609">
    <property type="protein sequence ID" value="KZM87609"/>
    <property type="gene ID" value="DCAR_024725"/>
</dbReference>
<evidence type="ECO:0000256" key="3">
    <source>
        <dbReference type="ARBA" id="ARBA00023242"/>
    </source>
</evidence>
<dbReference type="PANTHER" id="PTHR46058:SF3">
    <property type="entry name" value="PROTEIN BREVIS RADIX-LIKE 4"/>
    <property type="match status" value="1"/>
</dbReference>
<feature type="region of interest" description="Disordered" evidence="4">
    <location>
        <begin position="580"/>
        <end position="605"/>
    </location>
</feature>
<dbReference type="InterPro" id="IPR027988">
    <property type="entry name" value="BRX_N"/>
</dbReference>